<keyword evidence="13" id="KW-1185">Reference proteome</keyword>
<dbReference type="InterPro" id="IPR036388">
    <property type="entry name" value="WH-like_DNA-bd_sf"/>
</dbReference>
<feature type="binding site" evidence="7">
    <location>
        <position position="99"/>
    </location>
    <ligand>
        <name>Zn(2+)</name>
        <dbReference type="ChEBI" id="CHEBI:29105"/>
    </ligand>
</feature>
<dbReference type="AlphaFoldDB" id="A0A1H3UC83"/>
<feature type="binding site" evidence="7">
    <location>
        <position position="96"/>
    </location>
    <ligand>
        <name>Zn(2+)</name>
        <dbReference type="ChEBI" id="CHEBI:29105"/>
    </ligand>
</feature>
<dbReference type="Pfam" id="PF01475">
    <property type="entry name" value="FUR"/>
    <property type="match status" value="1"/>
</dbReference>
<accession>A0A1H3UC83</accession>
<reference evidence="11 12" key="1">
    <citation type="submission" date="2016-10" db="EMBL/GenBank/DDBJ databases">
        <authorList>
            <person name="de Groot N.N."/>
        </authorList>
    </citation>
    <scope>NUCLEOTIDE SEQUENCE [LARGE SCALE GENOMIC DNA]</scope>
    <source>
        <strain evidence="11 12">LMG 24775</strain>
    </source>
</reference>
<dbReference type="KEGG" id="dla:I6G47_02075"/>
<evidence type="ECO:0000313" key="12">
    <source>
        <dbReference type="Proteomes" id="UP000183417"/>
    </source>
</evidence>
<comment type="similarity">
    <text evidence="1 9">Belongs to the Fur family.</text>
</comment>
<dbReference type="EMBL" id="CP065748">
    <property type="protein sequence ID" value="QPS81894.1"/>
    <property type="molecule type" value="Genomic_DNA"/>
</dbReference>
<dbReference type="EMBL" id="FNPE01000040">
    <property type="protein sequence ID" value="SDZ59249.1"/>
    <property type="molecule type" value="Genomic_DNA"/>
</dbReference>
<keyword evidence="7 9" id="KW-0479">Metal-binding</keyword>
<keyword evidence="3 7" id="KW-0862">Zinc</keyword>
<keyword evidence="9" id="KW-0963">Cytoplasm</keyword>
<sequence length="141" mass="16042">MTRHTQPIVERLFRPMERSTRQRSSIRTVMEEAGRPLLPAEILGAAQREVPAIGLATVYRNIKQLMEAGEVQAVDLPGEATRYELSGRAHHHHFRCMSCNRVFNVPGCLGDMQRIVPEGFVVERHEMTMYGICSDCHQNVQ</sequence>
<evidence type="ECO:0000313" key="13">
    <source>
        <dbReference type="Proteomes" id="UP000595064"/>
    </source>
</evidence>
<dbReference type="PANTHER" id="PTHR33202">
    <property type="entry name" value="ZINC UPTAKE REGULATION PROTEIN"/>
    <property type="match status" value="1"/>
</dbReference>
<gene>
    <name evidence="9" type="primary">fur</name>
    <name evidence="10" type="ORF">I6G47_02075</name>
    <name evidence="11" type="ORF">SAMN05421547_14031</name>
</gene>
<dbReference type="Gene3D" id="1.10.10.10">
    <property type="entry name" value="Winged helix-like DNA-binding domain superfamily/Winged helix DNA-binding domain"/>
    <property type="match status" value="1"/>
</dbReference>
<dbReference type="RefSeq" id="WP_016450441.1">
    <property type="nucleotide sequence ID" value="NZ_CP065748.1"/>
</dbReference>
<proteinExistence type="inferred from homology"/>
<organism evidence="11 12">
    <name type="scientific">Delftia lacustris</name>
    <dbReference type="NCBI Taxonomy" id="558537"/>
    <lineage>
        <taxon>Bacteria</taxon>
        <taxon>Pseudomonadati</taxon>
        <taxon>Pseudomonadota</taxon>
        <taxon>Betaproteobacteria</taxon>
        <taxon>Burkholderiales</taxon>
        <taxon>Comamonadaceae</taxon>
        <taxon>Delftia</taxon>
    </lineage>
</organism>
<dbReference type="InterPro" id="IPR043135">
    <property type="entry name" value="Fur_C"/>
</dbReference>
<evidence type="ECO:0000256" key="5">
    <source>
        <dbReference type="ARBA" id="ARBA00023125"/>
    </source>
</evidence>
<protein>
    <recommendedName>
        <fullName evidence="9">Ferric uptake regulation protein</fullName>
    </recommendedName>
</protein>
<dbReference type="Gene3D" id="3.30.1490.190">
    <property type="match status" value="1"/>
</dbReference>
<comment type="cofactor">
    <cofactor evidence="7">
        <name>Zn(2+)</name>
        <dbReference type="ChEBI" id="CHEBI:29105"/>
    </cofactor>
    <text evidence="7">Binds 1 zinc ion per subunit.</text>
</comment>
<dbReference type="GO" id="GO:0000976">
    <property type="term" value="F:transcription cis-regulatory region binding"/>
    <property type="evidence" value="ECO:0007669"/>
    <property type="project" value="TreeGrafter"/>
</dbReference>
<name>A0A1H3UC83_9BURK</name>
<evidence type="ECO:0000256" key="3">
    <source>
        <dbReference type="ARBA" id="ARBA00022833"/>
    </source>
</evidence>
<dbReference type="Proteomes" id="UP000183417">
    <property type="component" value="Unassembled WGS sequence"/>
</dbReference>
<dbReference type="GO" id="GO:0005737">
    <property type="term" value="C:cytoplasm"/>
    <property type="evidence" value="ECO:0007669"/>
    <property type="project" value="UniProtKB-SubCell"/>
</dbReference>
<comment type="cofactor">
    <cofactor evidence="8">
        <name>Mn(2+)</name>
        <dbReference type="ChEBI" id="CHEBI:29035"/>
    </cofactor>
    <cofactor evidence="8">
        <name>Fe(2+)</name>
        <dbReference type="ChEBI" id="CHEBI:29033"/>
    </cofactor>
    <text evidence="8">Binds 1 Mn(2+) or Fe(2+) ion per subunit.</text>
</comment>
<dbReference type="GO" id="GO:0003700">
    <property type="term" value="F:DNA-binding transcription factor activity"/>
    <property type="evidence" value="ECO:0007669"/>
    <property type="project" value="UniProtKB-UniRule"/>
</dbReference>
<evidence type="ECO:0000256" key="7">
    <source>
        <dbReference type="PIRSR" id="PIRSR602481-1"/>
    </source>
</evidence>
<dbReference type="GeneID" id="94691644"/>
<comment type="subcellular location">
    <subcellularLocation>
        <location evidence="9">Cytoplasm</location>
    </subcellularLocation>
</comment>
<keyword evidence="6 9" id="KW-0804">Transcription</keyword>
<evidence type="ECO:0000313" key="10">
    <source>
        <dbReference type="EMBL" id="QPS81894.1"/>
    </source>
</evidence>
<feature type="binding site" evidence="8">
    <location>
        <position position="90"/>
    </location>
    <ligand>
        <name>Fe cation</name>
        <dbReference type="ChEBI" id="CHEBI:24875"/>
    </ligand>
</feature>
<dbReference type="GO" id="GO:0045892">
    <property type="term" value="P:negative regulation of DNA-templated transcription"/>
    <property type="evidence" value="ECO:0007669"/>
    <property type="project" value="TreeGrafter"/>
</dbReference>
<evidence type="ECO:0000256" key="9">
    <source>
        <dbReference type="RuleBase" id="RU364037"/>
    </source>
</evidence>
<feature type="binding site" evidence="7">
    <location>
        <position position="136"/>
    </location>
    <ligand>
        <name>Zn(2+)</name>
        <dbReference type="ChEBI" id="CHEBI:29105"/>
    </ligand>
</feature>
<evidence type="ECO:0000256" key="8">
    <source>
        <dbReference type="PIRSR" id="PIRSR602481-2"/>
    </source>
</evidence>
<feature type="binding site" evidence="7">
    <location>
        <position position="133"/>
    </location>
    <ligand>
        <name>Zn(2+)</name>
        <dbReference type="ChEBI" id="CHEBI:29105"/>
    </ligand>
</feature>
<evidence type="ECO:0000256" key="2">
    <source>
        <dbReference type="ARBA" id="ARBA00022491"/>
    </source>
</evidence>
<dbReference type="InterPro" id="IPR036390">
    <property type="entry name" value="WH_DNA-bd_sf"/>
</dbReference>
<keyword evidence="8 9" id="KW-0408">Iron</keyword>
<keyword evidence="2 9" id="KW-0678">Repressor</keyword>
<reference evidence="10 13" key="2">
    <citation type="submission" date="2020-12" db="EMBL/GenBank/DDBJ databases">
        <title>FDA dAtabase for Regulatory Grade micrObial Sequences (FDA-ARGOS): Supporting development and validation of Infectious Disease Dx tests.</title>
        <authorList>
            <person name="Sproer C."/>
            <person name="Gronow S."/>
            <person name="Severitt S."/>
            <person name="Schroder I."/>
            <person name="Tallon L."/>
            <person name="Sadzewicz L."/>
            <person name="Zhao X."/>
            <person name="Boylan J."/>
            <person name="Ott S."/>
            <person name="Bowen H."/>
            <person name="Vavikolanu K."/>
            <person name="Mehta A."/>
            <person name="Aluvathingal J."/>
            <person name="Nadendla S."/>
            <person name="Lowell S."/>
            <person name="Myers T."/>
            <person name="Yan Y."/>
            <person name="Sichtig H."/>
        </authorList>
    </citation>
    <scope>NUCLEOTIDE SEQUENCE [LARGE SCALE GENOMIC DNA]</scope>
    <source>
        <strain evidence="10 13">FDAARGOS_890</strain>
    </source>
</reference>
<dbReference type="SUPFAM" id="SSF46785">
    <property type="entry name" value="Winged helix' DNA-binding domain"/>
    <property type="match status" value="1"/>
</dbReference>
<dbReference type="PANTHER" id="PTHR33202:SF22">
    <property type="entry name" value="HYDROGEN PEROXIDE SENSITIVE REPRESSOR"/>
    <property type="match status" value="1"/>
</dbReference>
<comment type="subunit">
    <text evidence="9">Homodimer.</text>
</comment>
<evidence type="ECO:0000256" key="6">
    <source>
        <dbReference type="ARBA" id="ARBA00023163"/>
    </source>
</evidence>
<feature type="binding site" evidence="8">
    <location>
        <position position="125"/>
    </location>
    <ligand>
        <name>Fe cation</name>
        <dbReference type="ChEBI" id="CHEBI:24875"/>
    </ligand>
</feature>
<evidence type="ECO:0000256" key="4">
    <source>
        <dbReference type="ARBA" id="ARBA00023015"/>
    </source>
</evidence>
<dbReference type="Proteomes" id="UP000595064">
    <property type="component" value="Chromosome"/>
</dbReference>
<keyword evidence="4 9" id="KW-0805">Transcription regulation</keyword>
<dbReference type="GO" id="GO:1900376">
    <property type="term" value="P:regulation of secondary metabolite biosynthetic process"/>
    <property type="evidence" value="ECO:0007669"/>
    <property type="project" value="TreeGrafter"/>
</dbReference>
<dbReference type="InterPro" id="IPR002481">
    <property type="entry name" value="FUR"/>
</dbReference>
<dbReference type="CDD" id="cd07153">
    <property type="entry name" value="Fur_like"/>
    <property type="match status" value="1"/>
</dbReference>
<evidence type="ECO:0000256" key="1">
    <source>
        <dbReference type="ARBA" id="ARBA00007957"/>
    </source>
</evidence>
<dbReference type="GO" id="GO:0008270">
    <property type="term" value="F:zinc ion binding"/>
    <property type="evidence" value="ECO:0007669"/>
    <property type="project" value="TreeGrafter"/>
</dbReference>
<evidence type="ECO:0000313" key="11">
    <source>
        <dbReference type="EMBL" id="SDZ59249.1"/>
    </source>
</evidence>
<keyword evidence="5 9" id="KW-0238">DNA-binding</keyword>